<evidence type="ECO:0000256" key="1">
    <source>
        <dbReference type="ARBA" id="ARBA00022723"/>
    </source>
</evidence>
<evidence type="ECO:0000313" key="6">
    <source>
        <dbReference type="EMBL" id="SEA22525.1"/>
    </source>
</evidence>
<dbReference type="EMBL" id="FNQP01000005">
    <property type="protein sequence ID" value="SEA22525.1"/>
    <property type="molecule type" value="Genomic_DNA"/>
</dbReference>
<dbReference type="InterPro" id="IPR050884">
    <property type="entry name" value="CNP_phosphodiesterase-III"/>
</dbReference>
<accession>A0A1H3ZFX5</accession>
<organism evidence="6 7">
    <name type="scientific">Thiothrix caldifontis</name>
    <dbReference type="NCBI Taxonomy" id="525918"/>
    <lineage>
        <taxon>Bacteria</taxon>
        <taxon>Pseudomonadati</taxon>
        <taxon>Pseudomonadota</taxon>
        <taxon>Gammaproteobacteria</taxon>
        <taxon>Thiotrichales</taxon>
        <taxon>Thiotrichaceae</taxon>
        <taxon>Thiothrix</taxon>
    </lineage>
</organism>
<sequence>MTIIAHISDLHFGCESPILRESLLETLEHIHPELVVISGDLTQQASRLEFRAAREFLSTLPYPYLIVPGNHDLTERNLPERLLFPWQKWRHYISPELEPTKNDEAFIAIGINTARRASLHPDWSRGSISRLQVARIRRQLQTTPASSLRLLTAHHPFWLPPLFVHRELVRHGETALQAFRSEVDIILSGHVHLAYAQVTQGVIVSHAGTTLSNRLLLHHTNSFNVIRGDRERLSVELMEWGSQRFRFARQQVFQRHEDGWHQQH</sequence>
<gene>
    <name evidence="6" type="ORF">SAMN05660964_01163</name>
</gene>
<keyword evidence="3" id="KW-0408">Iron</keyword>
<name>A0A1H3ZFX5_9GAMM</name>
<dbReference type="Pfam" id="PF00149">
    <property type="entry name" value="Metallophos"/>
    <property type="match status" value="1"/>
</dbReference>
<evidence type="ECO:0000256" key="4">
    <source>
        <dbReference type="ARBA" id="ARBA00025742"/>
    </source>
</evidence>
<dbReference type="GO" id="GO:0016787">
    <property type="term" value="F:hydrolase activity"/>
    <property type="evidence" value="ECO:0007669"/>
    <property type="project" value="UniProtKB-KW"/>
</dbReference>
<dbReference type="Gene3D" id="3.60.21.10">
    <property type="match status" value="1"/>
</dbReference>
<dbReference type="PANTHER" id="PTHR42988">
    <property type="entry name" value="PHOSPHOHYDROLASE"/>
    <property type="match status" value="1"/>
</dbReference>
<dbReference type="GO" id="GO:0046872">
    <property type="term" value="F:metal ion binding"/>
    <property type="evidence" value="ECO:0007669"/>
    <property type="project" value="UniProtKB-KW"/>
</dbReference>
<dbReference type="OrthoDB" id="9811542at2"/>
<dbReference type="SUPFAM" id="SSF56300">
    <property type="entry name" value="Metallo-dependent phosphatases"/>
    <property type="match status" value="1"/>
</dbReference>
<dbReference type="STRING" id="525918.SAMN05660964_01163"/>
<evidence type="ECO:0000313" key="7">
    <source>
        <dbReference type="Proteomes" id="UP000199397"/>
    </source>
</evidence>
<comment type="similarity">
    <text evidence="4">Belongs to the cyclic nucleotide phosphodiesterase class-III family.</text>
</comment>
<keyword evidence="2" id="KW-0378">Hydrolase</keyword>
<dbReference type="AlphaFoldDB" id="A0A1H3ZFX5"/>
<reference evidence="6 7" key="1">
    <citation type="submission" date="2016-10" db="EMBL/GenBank/DDBJ databases">
        <authorList>
            <person name="de Groot N.N."/>
        </authorList>
    </citation>
    <scope>NUCLEOTIDE SEQUENCE [LARGE SCALE GENOMIC DNA]</scope>
    <source>
        <strain evidence="6 7">DSM 21228</strain>
    </source>
</reference>
<proteinExistence type="inferred from homology"/>
<dbReference type="InterPro" id="IPR004843">
    <property type="entry name" value="Calcineurin-like_PHP"/>
</dbReference>
<protein>
    <submittedName>
        <fullName evidence="6">3',5'-cyclic AMP phosphodiesterase CpdA</fullName>
    </submittedName>
</protein>
<dbReference type="PANTHER" id="PTHR42988:SF2">
    <property type="entry name" value="CYCLIC NUCLEOTIDE PHOSPHODIESTERASE CBUA0032-RELATED"/>
    <property type="match status" value="1"/>
</dbReference>
<dbReference type="InterPro" id="IPR029052">
    <property type="entry name" value="Metallo-depent_PP-like"/>
</dbReference>
<dbReference type="RefSeq" id="WP_093066324.1">
    <property type="nucleotide sequence ID" value="NZ_FNQP01000005.1"/>
</dbReference>
<evidence type="ECO:0000256" key="2">
    <source>
        <dbReference type="ARBA" id="ARBA00022801"/>
    </source>
</evidence>
<evidence type="ECO:0000256" key="3">
    <source>
        <dbReference type="ARBA" id="ARBA00023004"/>
    </source>
</evidence>
<keyword evidence="7" id="KW-1185">Reference proteome</keyword>
<dbReference type="Proteomes" id="UP000199397">
    <property type="component" value="Unassembled WGS sequence"/>
</dbReference>
<keyword evidence="1" id="KW-0479">Metal-binding</keyword>
<feature type="domain" description="Calcineurin-like phosphoesterase" evidence="5">
    <location>
        <begin position="4"/>
        <end position="192"/>
    </location>
</feature>
<evidence type="ECO:0000259" key="5">
    <source>
        <dbReference type="Pfam" id="PF00149"/>
    </source>
</evidence>